<dbReference type="AlphaFoldDB" id="S9WJ68"/>
<keyword evidence="2 3" id="KW-0802">TPR repeat</keyword>
<dbReference type="EMBL" id="ATMH01000825">
    <property type="protein sequence ID" value="EPY35960.1"/>
    <property type="molecule type" value="Genomic_DNA"/>
</dbReference>
<feature type="transmembrane region" description="Helical" evidence="4">
    <location>
        <begin position="341"/>
        <end position="367"/>
    </location>
</feature>
<keyword evidence="4" id="KW-1133">Transmembrane helix</keyword>
<sequence length="423" mass="46855">MDALAEEFKKKGNEAYSAKRYEDAVLLYTKAIDLDPDNAAGGNTAYSKNLHVYYNNRAAAYHLLKEYAKSIADAEKSIQLNASAENYKGYVRLATTLWAQNKYKEAEKHFQTAARLCPEADKKKGIEENLAQLGRLLNPPQRPQAGGGVASAGYDPRTNSFGRPQLLGGEYQTLPTGTKGLIADLVCIVVGFYYLVSQFVLPAAAVQRNWMYFSVLTILQQVGINMYHLNLLPYVCPGYDRANTNFLTVAASHFCSTTALVFAFAVAIGVRPVTFMVVFMTIYNVLDVLHRLPELRALIGAGGFDRVVYDQVLARLGVVAAQPANRDQPRALEAKLLQMHLFAASIEALLTLTVFLIGGSWFTLAFIQYGIARYNKDAFVQIAFTALRTNVENNVLSRSFVPQFVRNGFEKLCYYLGVVAQMG</sequence>
<evidence type="ECO:0000256" key="3">
    <source>
        <dbReference type="PROSITE-ProRule" id="PRU00339"/>
    </source>
</evidence>
<feature type="repeat" description="TPR" evidence="3">
    <location>
        <begin position="87"/>
        <end position="120"/>
    </location>
</feature>
<keyword evidence="4" id="KW-0812">Transmembrane</keyword>
<dbReference type="PROSITE" id="PS50005">
    <property type="entry name" value="TPR"/>
    <property type="match status" value="2"/>
</dbReference>
<dbReference type="PANTHER" id="PTHR22904">
    <property type="entry name" value="TPR REPEAT CONTAINING PROTEIN"/>
    <property type="match status" value="1"/>
</dbReference>
<dbReference type="OrthoDB" id="2335338at2759"/>
<keyword evidence="1" id="KW-0677">Repeat</keyword>
<feature type="transmembrane region" description="Helical" evidence="4">
    <location>
        <begin position="210"/>
        <end position="234"/>
    </location>
</feature>
<evidence type="ECO:0000313" key="5">
    <source>
        <dbReference type="EMBL" id="EPY35960.1"/>
    </source>
</evidence>
<comment type="caution">
    <text evidence="5">The sequence shown here is derived from an EMBL/GenBank/DDBJ whole genome shotgun (WGS) entry which is preliminary data.</text>
</comment>
<organism evidence="5 6">
    <name type="scientific">Strigomonas culicis</name>
    <dbReference type="NCBI Taxonomy" id="28005"/>
    <lineage>
        <taxon>Eukaryota</taxon>
        <taxon>Discoba</taxon>
        <taxon>Euglenozoa</taxon>
        <taxon>Kinetoplastea</taxon>
        <taxon>Metakinetoplastina</taxon>
        <taxon>Trypanosomatida</taxon>
        <taxon>Trypanosomatidae</taxon>
        <taxon>Strigomonadinae</taxon>
        <taxon>Strigomonas</taxon>
    </lineage>
</organism>
<protein>
    <submittedName>
        <fullName evidence="5">Uncharacterized protein</fullName>
    </submittedName>
</protein>
<evidence type="ECO:0000256" key="4">
    <source>
        <dbReference type="SAM" id="Phobius"/>
    </source>
</evidence>
<keyword evidence="6" id="KW-1185">Reference proteome</keyword>
<keyword evidence="4" id="KW-0472">Membrane</keyword>
<name>S9WJ68_9TRYP</name>
<dbReference type="SUPFAM" id="SSF48452">
    <property type="entry name" value="TPR-like"/>
    <property type="match status" value="1"/>
</dbReference>
<dbReference type="GO" id="GO:0051879">
    <property type="term" value="F:Hsp90 protein binding"/>
    <property type="evidence" value="ECO:0007669"/>
    <property type="project" value="TreeGrafter"/>
</dbReference>
<dbReference type="InterPro" id="IPR011990">
    <property type="entry name" value="TPR-like_helical_dom_sf"/>
</dbReference>
<evidence type="ECO:0000256" key="2">
    <source>
        <dbReference type="ARBA" id="ARBA00022803"/>
    </source>
</evidence>
<dbReference type="SMART" id="SM00028">
    <property type="entry name" value="TPR"/>
    <property type="match status" value="3"/>
</dbReference>
<dbReference type="Pfam" id="PF07719">
    <property type="entry name" value="TPR_2"/>
    <property type="match status" value="1"/>
</dbReference>
<accession>S9WJ68</accession>
<evidence type="ECO:0000256" key="1">
    <source>
        <dbReference type="ARBA" id="ARBA00022737"/>
    </source>
</evidence>
<dbReference type="Gene3D" id="1.25.40.10">
    <property type="entry name" value="Tetratricopeptide repeat domain"/>
    <property type="match status" value="1"/>
</dbReference>
<reference evidence="5 6" key="1">
    <citation type="journal article" date="2013" name="PLoS ONE">
        <title>Predicting the Proteins of Angomonas deanei, Strigomonas culicis and Their Respective Endosymbionts Reveals New Aspects of the Trypanosomatidae Family.</title>
        <authorList>
            <person name="Motta M.C."/>
            <person name="Martins A.C."/>
            <person name="de Souza S.S."/>
            <person name="Catta-Preta C.M."/>
            <person name="Silva R."/>
            <person name="Klein C.C."/>
            <person name="de Almeida L.G."/>
            <person name="de Lima Cunha O."/>
            <person name="Ciapina L.P."/>
            <person name="Brocchi M."/>
            <person name="Colabardini A.C."/>
            <person name="de Araujo Lima B."/>
            <person name="Machado C.R."/>
            <person name="de Almeida Soares C.M."/>
            <person name="Probst C.M."/>
            <person name="de Menezes C.B."/>
            <person name="Thompson C.E."/>
            <person name="Bartholomeu D.C."/>
            <person name="Gradia D.F."/>
            <person name="Pavoni D.P."/>
            <person name="Grisard E.C."/>
            <person name="Fantinatti-Garboggini F."/>
            <person name="Marchini F.K."/>
            <person name="Rodrigues-Luiz G.F."/>
            <person name="Wagner G."/>
            <person name="Goldman G.H."/>
            <person name="Fietto J.L."/>
            <person name="Elias M.C."/>
            <person name="Goldman M.H."/>
            <person name="Sagot M.F."/>
            <person name="Pereira M."/>
            <person name="Stoco P.H."/>
            <person name="de Mendonca-Neto R.P."/>
            <person name="Teixeira S.M."/>
            <person name="Maciel T.E."/>
            <person name="de Oliveira Mendes T.A."/>
            <person name="Urmenyi T.P."/>
            <person name="de Souza W."/>
            <person name="Schenkman S."/>
            <person name="de Vasconcelos A.T."/>
        </authorList>
    </citation>
    <scope>NUCLEOTIDE SEQUENCE [LARGE SCALE GENOMIC DNA]</scope>
</reference>
<dbReference type="Proteomes" id="UP000015354">
    <property type="component" value="Unassembled WGS sequence"/>
</dbReference>
<evidence type="ECO:0000313" key="6">
    <source>
        <dbReference type="Proteomes" id="UP000015354"/>
    </source>
</evidence>
<dbReference type="InterPro" id="IPR013105">
    <property type="entry name" value="TPR_2"/>
</dbReference>
<dbReference type="Pfam" id="PF13181">
    <property type="entry name" value="TPR_8"/>
    <property type="match status" value="2"/>
</dbReference>
<gene>
    <name evidence="5" type="ORF">STCU_00825</name>
</gene>
<dbReference type="InterPro" id="IPR019734">
    <property type="entry name" value="TPR_rpt"/>
</dbReference>
<feature type="transmembrane region" description="Helical" evidence="4">
    <location>
        <begin position="181"/>
        <end position="204"/>
    </location>
</feature>
<feature type="repeat" description="TPR" evidence="3">
    <location>
        <begin position="5"/>
        <end position="38"/>
    </location>
</feature>
<proteinExistence type="predicted"/>
<dbReference type="PANTHER" id="PTHR22904:SF523">
    <property type="entry name" value="STRESS-INDUCED-PHOSPHOPROTEIN 1"/>
    <property type="match status" value="1"/>
</dbReference>